<evidence type="ECO:0000313" key="3">
    <source>
        <dbReference type="Proteomes" id="UP000015530"/>
    </source>
</evidence>
<feature type="region of interest" description="Disordered" evidence="1">
    <location>
        <begin position="1"/>
        <end position="29"/>
    </location>
</feature>
<comment type="caution">
    <text evidence="2">The sequence shown here is derived from an EMBL/GenBank/DDBJ whole genome shotgun (WGS) entry which is preliminary data.</text>
</comment>
<gene>
    <name evidence="2" type="ORF">CGLO_10848</name>
</gene>
<dbReference type="EMBL" id="AMYD01002236">
    <property type="protein sequence ID" value="EQB49783.1"/>
    <property type="molecule type" value="Genomic_DNA"/>
</dbReference>
<dbReference type="HOGENOM" id="CLU_3410635_0_0_1"/>
<organism evidence="2 3">
    <name type="scientific">Colletotrichum gloeosporioides (strain Cg-14)</name>
    <name type="common">Anthracnose fungus</name>
    <name type="synonym">Glomerella cingulata</name>
    <dbReference type="NCBI Taxonomy" id="1237896"/>
    <lineage>
        <taxon>Eukaryota</taxon>
        <taxon>Fungi</taxon>
        <taxon>Dikarya</taxon>
        <taxon>Ascomycota</taxon>
        <taxon>Pezizomycotina</taxon>
        <taxon>Sordariomycetes</taxon>
        <taxon>Hypocreomycetidae</taxon>
        <taxon>Glomerellales</taxon>
        <taxon>Glomerellaceae</taxon>
        <taxon>Colletotrichum</taxon>
        <taxon>Colletotrichum gloeosporioides species complex</taxon>
    </lineage>
</organism>
<evidence type="ECO:0000313" key="2">
    <source>
        <dbReference type="EMBL" id="EQB49783.1"/>
    </source>
</evidence>
<evidence type="ECO:0000256" key="1">
    <source>
        <dbReference type="SAM" id="MobiDB-lite"/>
    </source>
</evidence>
<name>T0K9Q3_COLGC</name>
<sequence>MPMTPASANGFLMTDCSSTPETDKAAPPF</sequence>
<protein>
    <submittedName>
        <fullName evidence="2">Uncharacterized protein</fullName>
    </submittedName>
</protein>
<reference evidence="3" key="1">
    <citation type="journal article" date="2013" name="Mol. Plant Microbe Interact.">
        <title>Global aspects of pacC regulation of pathogenicity genes in Colletotrichum gloeosporioides as revealed by transcriptome analysis.</title>
        <authorList>
            <person name="Alkan N."/>
            <person name="Meng X."/>
            <person name="Friedlander G."/>
            <person name="Reuveni E."/>
            <person name="Sukno S."/>
            <person name="Sherman A."/>
            <person name="Thon M."/>
            <person name="Fluhr R."/>
            <person name="Prusky D."/>
        </authorList>
    </citation>
    <scope>NUCLEOTIDE SEQUENCE [LARGE SCALE GENOMIC DNA]</scope>
    <source>
        <strain evidence="3">Cg-14</strain>
    </source>
</reference>
<dbReference type="AlphaFoldDB" id="T0K9Q3"/>
<proteinExistence type="predicted"/>
<dbReference type="Proteomes" id="UP000015530">
    <property type="component" value="Unassembled WGS sequence"/>
</dbReference>
<accession>T0K9Q3</accession>